<dbReference type="EMBL" id="JAPDMQ010000180">
    <property type="protein sequence ID" value="KAK0531635.1"/>
    <property type="molecule type" value="Genomic_DNA"/>
</dbReference>
<comment type="caution">
    <text evidence="2">The sequence shown here is derived from an EMBL/GenBank/DDBJ whole genome shotgun (WGS) entry which is preliminary data.</text>
</comment>
<evidence type="ECO:0000256" key="1">
    <source>
        <dbReference type="SAM" id="SignalP"/>
    </source>
</evidence>
<protein>
    <submittedName>
        <fullName evidence="2">Uncharacterized protein</fullName>
    </submittedName>
</protein>
<reference evidence="2" key="1">
    <citation type="journal article" date="2023" name="PhytoFront">
        <title>Draft Genome Resources of Seven Strains of Tilletia horrida, Causal Agent of Kernel Smut of Rice.</title>
        <authorList>
            <person name="Khanal S."/>
            <person name="Antony Babu S."/>
            <person name="Zhou X.G."/>
        </authorList>
    </citation>
    <scope>NUCLEOTIDE SEQUENCE</scope>
    <source>
        <strain evidence="2">TX3</strain>
    </source>
</reference>
<feature type="signal peptide" evidence="1">
    <location>
        <begin position="1"/>
        <end position="20"/>
    </location>
</feature>
<dbReference type="Proteomes" id="UP001176521">
    <property type="component" value="Unassembled WGS sequence"/>
</dbReference>
<gene>
    <name evidence="2" type="ORF">OC842_003554</name>
</gene>
<organism evidence="2 3">
    <name type="scientific">Tilletia horrida</name>
    <dbReference type="NCBI Taxonomy" id="155126"/>
    <lineage>
        <taxon>Eukaryota</taxon>
        <taxon>Fungi</taxon>
        <taxon>Dikarya</taxon>
        <taxon>Basidiomycota</taxon>
        <taxon>Ustilaginomycotina</taxon>
        <taxon>Exobasidiomycetes</taxon>
        <taxon>Tilletiales</taxon>
        <taxon>Tilletiaceae</taxon>
        <taxon>Tilletia</taxon>
    </lineage>
</organism>
<sequence>MQIRTSIVTAAILLSTGALAATAPSTGSRSADMVQRDVPMGDAISNGPAQMMRRVNTDALLQTKLGSIAKQATSNLKVDASQLAGLNAHPSGIDLATAKPVVAKLASHLAMTGSEVSMLARSMKPSHGAQASRALAARQDILQGIIQDLISGLDAVIPQVEQLLKEVLNALGLGAVSNLIDELSPAVDSLKNGLEQLLTVAGDALGPILNPVLNLVSGLLNALLGDATSPLGSKRAIAAPASGTVAKIKTIQLVRTQLASNKAETDRLLSQKSVSPVEAQSLISSIVSNVRTASGAVRAVQASAAGAGTTALSRRQTALPDLSTAVAGLIEDLNALLPGVKELLDNLLANLGLDAVKQLVDQLEPALVELLNVVENLVQKLADALSPLVDPLLSVLSGLVGGLGGVLSNLLGAIL</sequence>
<evidence type="ECO:0000313" key="3">
    <source>
        <dbReference type="Proteomes" id="UP001176521"/>
    </source>
</evidence>
<keyword evidence="1" id="KW-0732">Signal</keyword>
<feature type="chain" id="PRO_5043053276" evidence="1">
    <location>
        <begin position="21"/>
        <end position="415"/>
    </location>
</feature>
<evidence type="ECO:0000313" key="2">
    <source>
        <dbReference type="EMBL" id="KAK0531635.1"/>
    </source>
</evidence>
<dbReference type="AlphaFoldDB" id="A0AAN6GDR8"/>
<name>A0AAN6GDR8_9BASI</name>
<keyword evidence="3" id="KW-1185">Reference proteome</keyword>
<proteinExistence type="predicted"/>
<accession>A0AAN6GDR8</accession>